<dbReference type="Pfam" id="PF00933">
    <property type="entry name" value="Glyco_hydro_3"/>
    <property type="match status" value="1"/>
</dbReference>
<keyword evidence="18" id="KW-1185">Reference proteome</keyword>
<dbReference type="FunFam" id="3.20.20.300:FF:000002">
    <property type="entry name" value="Probable beta-glucosidase"/>
    <property type="match status" value="1"/>
</dbReference>
<dbReference type="Gene3D" id="2.60.40.10">
    <property type="entry name" value="Immunoglobulins"/>
    <property type="match status" value="1"/>
</dbReference>
<evidence type="ECO:0000256" key="9">
    <source>
        <dbReference type="ARBA" id="ARBA00023001"/>
    </source>
</evidence>
<dbReference type="PRINTS" id="PR00133">
    <property type="entry name" value="GLHYDRLASE3"/>
</dbReference>
<evidence type="ECO:0000313" key="17">
    <source>
        <dbReference type="EMBL" id="KJX97682.1"/>
    </source>
</evidence>
<evidence type="ECO:0000259" key="16">
    <source>
        <dbReference type="SMART" id="SM01217"/>
    </source>
</evidence>
<dbReference type="GO" id="GO:0008422">
    <property type="term" value="F:beta-glucosidase activity"/>
    <property type="evidence" value="ECO:0007669"/>
    <property type="project" value="UniProtKB-EC"/>
</dbReference>
<dbReference type="InterPro" id="IPR026891">
    <property type="entry name" value="Fn3-like"/>
</dbReference>
<evidence type="ECO:0000256" key="11">
    <source>
        <dbReference type="ARBA" id="ARBA00023277"/>
    </source>
</evidence>
<dbReference type="STRING" id="1047168.A0A0F4GKS5"/>
<comment type="catalytic activity">
    <reaction evidence="1 14">
        <text>Hydrolysis of terminal, non-reducing beta-D-glucosyl residues with release of beta-D-glucose.</text>
        <dbReference type="EC" id="3.2.1.21"/>
    </reaction>
</comment>
<evidence type="ECO:0000256" key="13">
    <source>
        <dbReference type="ARBA" id="ARBA00023326"/>
    </source>
</evidence>
<dbReference type="Pfam" id="PF14310">
    <property type="entry name" value="Fn3-like"/>
    <property type="match status" value="1"/>
</dbReference>
<dbReference type="GO" id="GO:0005576">
    <property type="term" value="C:extracellular region"/>
    <property type="evidence" value="ECO:0007669"/>
    <property type="project" value="UniProtKB-SubCell"/>
</dbReference>
<dbReference type="SMART" id="SM01217">
    <property type="entry name" value="Fn3_like"/>
    <property type="match status" value="1"/>
</dbReference>
<keyword evidence="8 14" id="KW-0378">Hydrolase</keyword>
<comment type="pathway">
    <text evidence="3 14">Glycan metabolism; cellulose degradation.</text>
</comment>
<dbReference type="AlphaFoldDB" id="A0A0F4GKS5"/>
<dbReference type="InterPro" id="IPR017853">
    <property type="entry name" value="GH"/>
</dbReference>
<dbReference type="InterPro" id="IPR013783">
    <property type="entry name" value="Ig-like_fold"/>
</dbReference>
<keyword evidence="7 15" id="KW-0732">Signal</keyword>
<dbReference type="PROSITE" id="PS00775">
    <property type="entry name" value="GLYCOSYL_HYDROL_F3"/>
    <property type="match status" value="1"/>
</dbReference>
<evidence type="ECO:0000256" key="4">
    <source>
        <dbReference type="ARBA" id="ARBA00005336"/>
    </source>
</evidence>
<dbReference type="GO" id="GO:0030245">
    <property type="term" value="P:cellulose catabolic process"/>
    <property type="evidence" value="ECO:0007669"/>
    <property type="project" value="UniProtKB-UniPathway"/>
</dbReference>
<dbReference type="Proteomes" id="UP000033647">
    <property type="component" value="Unassembled WGS sequence"/>
</dbReference>
<dbReference type="Gene3D" id="3.20.20.300">
    <property type="entry name" value="Glycoside hydrolase, family 3, N-terminal domain"/>
    <property type="match status" value="1"/>
</dbReference>
<keyword evidence="11 14" id="KW-0119">Carbohydrate metabolism</keyword>
<feature type="domain" description="Fibronectin type III-like" evidence="16">
    <location>
        <begin position="785"/>
        <end position="852"/>
    </location>
</feature>
<comment type="caution">
    <text evidence="17">The sequence shown here is derived from an EMBL/GenBank/DDBJ whole genome shotgun (WGS) entry which is preliminary data.</text>
</comment>
<keyword evidence="13 14" id="KW-0624">Polysaccharide degradation</keyword>
<dbReference type="InterPro" id="IPR036881">
    <property type="entry name" value="Glyco_hydro_3_C_sf"/>
</dbReference>
<evidence type="ECO:0000256" key="5">
    <source>
        <dbReference type="ARBA" id="ARBA00012744"/>
    </source>
</evidence>
<organism evidence="17 18">
    <name type="scientific">Zymoseptoria brevis</name>
    <dbReference type="NCBI Taxonomy" id="1047168"/>
    <lineage>
        <taxon>Eukaryota</taxon>
        <taxon>Fungi</taxon>
        <taxon>Dikarya</taxon>
        <taxon>Ascomycota</taxon>
        <taxon>Pezizomycotina</taxon>
        <taxon>Dothideomycetes</taxon>
        <taxon>Dothideomycetidae</taxon>
        <taxon>Mycosphaerellales</taxon>
        <taxon>Mycosphaerellaceae</taxon>
        <taxon>Zymoseptoria</taxon>
    </lineage>
</organism>
<gene>
    <name evidence="17" type="ORF">TI39_contig473g00008</name>
</gene>
<proteinExistence type="inferred from homology"/>
<dbReference type="InterPro" id="IPR050288">
    <property type="entry name" value="Cellulose_deg_GH3"/>
</dbReference>
<evidence type="ECO:0000256" key="12">
    <source>
        <dbReference type="ARBA" id="ARBA00023295"/>
    </source>
</evidence>
<evidence type="ECO:0000256" key="3">
    <source>
        <dbReference type="ARBA" id="ARBA00004987"/>
    </source>
</evidence>
<evidence type="ECO:0000256" key="2">
    <source>
        <dbReference type="ARBA" id="ARBA00004613"/>
    </source>
</evidence>
<dbReference type="InterPro" id="IPR001764">
    <property type="entry name" value="Glyco_hydro_3_N"/>
</dbReference>
<sequence>MRAAPWLAAASYITLSCAQDATNATIPPDPIEKVLKSLKLIPDGLVGIAAVILAAKANDAHDQIVGTLKNQTLSDPRKLTDPEAYYSYGQSPAVYPSPQGTGPANWSTAYAIARSLVSQMTIEEKVNLTIPASDFAGCSGFSGSVPRLGFPGVCLNDGPSGVRVANTNHTSGFPAQIAIGASWNRTLSYWRSKQMGVEYRAKGVNVALGPVVGPLGRVAKGGRNWEGFTNDAYLAGQLVGPAVEGLQESVVACVKHFIGNEQETQRNPFMAGYLAVAGINLNNSVSANIDDQTMHELYLWPFYDAVRAGVGSVMASYNRVNNSYASQNSKLLNGLLKTELGFQGFVVSDWGGQHTGVASANAGLDMVMPYGIWWGNGQLEQAANNGSVDASRLDDMATRIVASTSRFANITIPGIAANNDTDPSSELTTQVLLEAAIEGHVLVKNVNNTLPFKSPSVLSIFGYDAISGLNTSADNADLWPSSVSNTQVYAPPDGRTFGYLDFVQFSASVMGPQDYMPSIALNGTLISGGGSGGVTPSSIISPHEAILRYALSHGTFPYANFYSQNPVVLNPGGPCIVLINTQSIESADRHELSDDYSDTLVTNVAKQCNNTVVVIHNAGIRLVDNWIENENVTAVIYAHPAGQATGDALVSILWGETSPSGRLPYTVAKKESDYGALLHPTYPTTEHPQYAQSDFDEGVVIDYRHFLKENIEPRFPFGFGLTYSNFTYSNLSLTQHPEVDRSIVPCDIPTNSSSPHPEGGLDSLYDVLTTIRVTVENTGEVEAAEVAQLYLSIPGSAAERVLRGFEKKVLQKGEKAEFTFDLRRRDLSLWDSGLQSWVLGQGVFGVMVGRNVLDTEGLTGGFEL</sequence>
<dbReference type="PROSITE" id="PS51257">
    <property type="entry name" value="PROKAR_LIPOPROTEIN"/>
    <property type="match status" value="1"/>
</dbReference>
<dbReference type="InterPro" id="IPR036962">
    <property type="entry name" value="Glyco_hydro_3_N_sf"/>
</dbReference>
<keyword evidence="6" id="KW-0964">Secreted</keyword>
<dbReference type="UniPathway" id="UPA00696"/>
<comment type="subcellular location">
    <subcellularLocation>
        <location evidence="2">Secreted</location>
    </subcellularLocation>
</comment>
<evidence type="ECO:0000313" key="18">
    <source>
        <dbReference type="Proteomes" id="UP000033647"/>
    </source>
</evidence>
<dbReference type="OrthoDB" id="416222at2759"/>
<dbReference type="Gene3D" id="3.40.50.1700">
    <property type="entry name" value="Glycoside hydrolase family 3 C-terminal domain"/>
    <property type="match status" value="1"/>
</dbReference>
<evidence type="ECO:0000256" key="14">
    <source>
        <dbReference type="RuleBase" id="RU361161"/>
    </source>
</evidence>
<evidence type="ECO:0000256" key="8">
    <source>
        <dbReference type="ARBA" id="ARBA00022801"/>
    </source>
</evidence>
<feature type="signal peptide" evidence="15">
    <location>
        <begin position="1"/>
        <end position="18"/>
    </location>
</feature>
<dbReference type="InterPro" id="IPR002772">
    <property type="entry name" value="Glyco_hydro_3_C"/>
</dbReference>
<comment type="similarity">
    <text evidence="4 14">Belongs to the glycosyl hydrolase 3 family.</text>
</comment>
<evidence type="ECO:0000256" key="6">
    <source>
        <dbReference type="ARBA" id="ARBA00022525"/>
    </source>
</evidence>
<evidence type="ECO:0000256" key="15">
    <source>
        <dbReference type="SAM" id="SignalP"/>
    </source>
</evidence>
<evidence type="ECO:0000256" key="7">
    <source>
        <dbReference type="ARBA" id="ARBA00022729"/>
    </source>
</evidence>
<dbReference type="EMBL" id="LAFY01000465">
    <property type="protein sequence ID" value="KJX97682.1"/>
    <property type="molecule type" value="Genomic_DNA"/>
</dbReference>
<keyword evidence="10" id="KW-0325">Glycoprotein</keyword>
<reference evidence="17 18" key="1">
    <citation type="submission" date="2015-03" db="EMBL/GenBank/DDBJ databases">
        <title>RNA-seq based gene annotation and comparative genomics of four Zymoseptoria species reveal species-specific pathogenicity related genes and transposable element activity.</title>
        <authorList>
            <person name="Grandaubert J."/>
            <person name="Bhattacharyya A."/>
            <person name="Stukenbrock E.H."/>
        </authorList>
    </citation>
    <scope>NUCLEOTIDE SEQUENCE [LARGE SCALE GENOMIC DNA]</scope>
    <source>
        <strain evidence="17 18">Zb18110</strain>
    </source>
</reference>
<dbReference type="Pfam" id="PF01915">
    <property type="entry name" value="Glyco_hydro_3_C"/>
    <property type="match status" value="1"/>
</dbReference>
<accession>A0A0F4GKS5</accession>
<dbReference type="PANTHER" id="PTHR42715">
    <property type="entry name" value="BETA-GLUCOSIDASE"/>
    <property type="match status" value="1"/>
</dbReference>
<name>A0A0F4GKS5_9PEZI</name>
<dbReference type="InterPro" id="IPR019800">
    <property type="entry name" value="Glyco_hydro_3_AS"/>
</dbReference>
<protein>
    <recommendedName>
        <fullName evidence="5 14">beta-glucosidase</fullName>
        <ecNumber evidence="5 14">3.2.1.21</ecNumber>
    </recommendedName>
</protein>
<evidence type="ECO:0000256" key="1">
    <source>
        <dbReference type="ARBA" id="ARBA00000448"/>
    </source>
</evidence>
<dbReference type="PANTHER" id="PTHR42715:SF5">
    <property type="entry name" value="BETA-GLUCOSIDASE M-RELATED"/>
    <property type="match status" value="1"/>
</dbReference>
<dbReference type="SUPFAM" id="SSF51445">
    <property type="entry name" value="(Trans)glycosidases"/>
    <property type="match status" value="1"/>
</dbReference>
<dbReference type="SUPFAM" id="SSF52279">
    <property type="entry name" value="Beta-D-glucan exohydrolase, C-terminal domain"/>
    <property type="match status" value="1"/>
</dbReference>
<dbReference type="EC" id="3.2.1.21" evidence="5 14"/>
<feature type="chain" id="PRO_5002468791" description="beta-glucosidase" evidence="15">
    <location>
        <begin position="19"/>
        <end position="864"/>
    </location>
</feature>
<keyword evidence="12 14" id="KW-0326">Glycosidase</keyword>
<keyword evidence="9" id="KW-0136">Cellulose degradation</keyword>
<evidence type="ECO:0000256" key="10">
    <source>
        <dbReference type="ARBA" id="ARBA00023180"/>
    </source>
</evidence>